<organism evidence="1 2">
    <name type="scientific">Candidatus Liptonbacteria bacterium CG11_big_fil_rev_8_21_14_0_20_35_14</name>
    <dbReference type="NCBI Taxonomy" id="1974634"/>
    <lineage>
        <taxon>Bacteria</taxon>
        <taxon>Candidatus Liptoniibacteriota</taxon>
    </lineage>
</organism>
<sequence length="103" mass="12090">MQVVKEIAREFYKDMVKGVVDIEREVMALGGEWHMDSNQVLIKDGSKQYNVWGFNIYLNRKGKDRVEYTSLINIRPVDGNRSMEVKSFIICDKMYNIINKLII</sequence>
<evidence type="ECO:0000313" key="1">
    <source>
        <dbReference type="EMBL" id="PIR04922.1"/>
    </source>
</evidence>
<accession>A0A2H0N7P3</accession>
<protein>
    <submittedName>
        <fullName evidence="1">Uncharacterized protein</fullName>
    </submittedName>
</protein>
<dbReference type="Proteomes" id="UP000229893">
    <property type="component" value="Unassembled WGS sequence"/>
</dbReference>
<proteinExistence type="predicted"/>
<reference evidence="1 2" key="1">
    <citation type="submission" date="2017-09" db="EMBL/GenBank/DDBJ databases">
        <title>Depth-based differentiation of microbial function through sediment-hosted aquifers and enrichment of novel symbionts in the deep terrestrial subsurface.</title>
        <authorList>
            <person name="Probst A.J."/>
            <person name="Ladd B."/>
            <person name="Jarett J.K."/>
            <person name="Geller-Mcgrath D.E."/>
            <person name="Sieber C.M."/>
            <person name="Emerson J.B."/>
            <person name="Anantharaman K."/>
            <person name="Thomas B.C."/>
            <person name="Malmstrom R."/>
            <person name="Stieglmeier M."/>
            <person name="Klingl A."/>
            <person name="Woyke T."/>
            <person name="Ryan C.M."/>
            <person name="Banfield J.F."/>
        </authorList>
    </citation>
    <scope>NUCLEOTIDE SEQUENCE [LARGE SCALE GENOMIC DNA]</scope>
    <source>
        <strain evidence="1">CG11_big_fil_rev_8_21_14_0_20_35_14</strain>
    </source>
</reference>
<dbReference type="Pfam" id="PF18924">
    <property type="entry name" value="DUF5674"/>
    <property type="match status" value="1"/>
</dbReference>
<comment type="caution">
    <text evidence="1">The sequence shown here is derived from an EMBL/GenBank/DDBJ whole genome shotgun (WGS) entry which is preliminary data.</text>
</comment>
<gene>
    <name evidence="1" type="ORF">COV57_01950</name>
</gene>
<dbReference type="InterPro" id="IPR043731">
    <property type="entry name" value="DUF5674"/>
</dbReference>
<evidence type="ECO:0000313" key="2">
    <source>
        <dbReference type="Proteomes" id="UP000229893"/>
    </source>
</evidence>
<name>A0A2H0N7P3_9BACT</name>
<dbReference type="AlphaFoldDB" id="A0A2H0N7P3"/>
<dbReference type="EMBL" id="PCWO01000029">
    <property type="protein sequence ID" value="PIR04922.1"/>
    <property type="molecule type" value="Genomic_DNA"/>
</dbReference>